<dbReference type="PANTHER" id="PTHR36766:SF40">
    <property type="entry name" value="DISEASE RESISTANCE PROTEIN RGA3"/>
    <property type="match status" value="1"/>
</dbReference>
<dbReference type="GO" id="GO:0006952">
    <property type="term" value="P:defense response"/>
    <property type="evidence" value="ECO:0007669"/>
    <property type="project" value="UniProtKB-KW"/>
</dbReference>
<sequence length="215" mass="24855">FKNDSFFEENLNSLVKAKKTRSFLLTSYGWNHHLHLSRLSLIWNSWHDDVTNAGDDENLLDGLQPPQNLKYLFVLRYGGSLGIEDCEEVDLFSDADDDGTKFQHVRCLQSLSFRRISKLESLPAYLQFVTILRKLSIVECPSLMTLPKWIGNLTSLQNLQIRYCPNLTSLPEGMRRLTSLQSLNVYKCPHLEQRCQKEIGEDWTKIAHVPKMRIG</sequence>
<organism evidence="4 5">
    <name type="scientific">Quercus suber</name>
    <name type="common">Cork oak</name>
    <dbReference type="NCBI Taxonomy" id="58331"/>
    <lineage>
        <taxon>Eukaryota</taxon>
        <taxon>Viridiplantae</taxon>
        <taxon>Streptophyta</taxon>
        <taxon>Embryophyta</taxon>
        <taxon>Tracheophyta</taxon>
        <taxon>Spermatophyta</taxon>
        <taxon>Magnoliopsida</taxon>
        <taxon>eudicotyledons</taxon>
        <taxon>Gunneridae</taxon>
        <taxon>Pentapetalae</taxon>
        <taxon>rosids</taxon>
        <taxon>fabids</taxon>
        <taxon>Fagales</taxon>
        <taxon>Fagaceae</taxon>
        <taxon>Quercus</taxon>
    </lineage>
</organism>
<dbReference type="Gene3D" id="3.80.10.10">
    <property type="entry name" value="Ribonuclease Inhibitor"/>
    <property type="match status" value="1"/>
</dbReference>
<reference evidence="4 5" key="1">
    <citation type="journal article" date="2018" name="Sci. Data">
        <title>The draft genome sequence of cork oak.</title>
        <authorList>
            <person name="Ramos A.M."/>
            <person name="Usie A."/>
            <person name="Barbosa P."/>
            <person name="Barros P.M."/>
            <person name="Capote T."/>
            <person name="Chaves I."/>
            <person name="Simoes F."/>
            <person name="Abreu I."/>
            <person name="Carrasquinho I."/>
            <person name="Faro C."/>
            <person name="Guimaraes J.B."/>
            <person name="Mendonca D."/>
            <person name="Nobrega F."/>
            <person name="Rodrigues L."/>
            <person name="Saibo N.J.M."/>
            <person name="Varela M.C."/>
            <person name="Egas C."/>
            <person name="Matos J."/>
            <person name="Miguel C.M."/>
            <person name="Oliveira M.M."/>
            <person name="Ricardo C.P."/>
            <person name="Goncalves S."/>
        </authorList>
    </citation>
    <scope>NUCLEOTIDE SEQUENCE [LARGE SCALE GENOMIC DNA]</scope>
    <source>
        <strain evidence="5">cv. HL8</strain>
    </source>
</reference>
<dbReference type="InterPro" id="IPR056789">
    <property type="entry name" value="LRR_R13L1-DRL21"/>
</dbReference>
<proteinExistence type="predicted"/>
<dbReference type="Pfam" id="PF25019">
    <property type="entry name" value="LRR_R13L1-DRL21"/>
    <property type="match status" value="1"/>
</dbReference>
<feature type="domain" description="R13L1/DRL21-like LRR repeat region" evidence="3">
    <location>
        <begin position="34"/>
        <end position="140"/>
    </location>
</feature>
<name>A0AAW0LHE7_QUESU</name>
<dbReference type="InterPro" id="IPR032675">
    <property type="entry name" value="LRR_dom_sf"/>
</dbReference>
<dbReference type="Proteomes" id="UP000237347">
    <property type="component" value="Unassembled WGS sequence"/>
</dbReference>
<dbReference type="EMBL" id="PKMF04000096">
    <property type="protein sequence ID" value="KAK7850732.1"/>
    <property type="molecule type" value="Genomic_DNA"/>
</dbReference>
<dbReference type="SUPFAM" id="SSF52047">
    <property type="entry name" value="RNI-like"/>
    <property type="match status" value="1"/>
</dbReference>
<comment type="caution">
    <text evidence="4">The sequence shown here is derived from an EMBL/GenBank/DDBJ whole genome shotgun (WGS) entry which is preliminary data.</text>
</comment>
<evidence type="ECO:0000256" key="1">
    <source>
        <dbReference type="ARBA" id="ARBA00022614"/>
    </source>
</evidence>
<evidence type="ECO:0000313" key="5">
    <source>
        <dbReference type="Proteomes" id="UP000237347"/>
    </source>
</evidence>
<accession>A0AAW0LHE7</accession>
<dbReference type="PANTHER" id="PTHR36766">
    <property type="entry name" value="PLANT BROAD-SPECTRUM MILDEW RESISTANCE PROTEIN RPW8"/>
    <property type="match status" value="1"/>
</dbReference>
<evidence type="ECO:0000259" key="3">
    <source>
        <dbReference type="Pfam" id="PF25019"/>
    </source>
</evidence>
<protein>
    <submittedName>
        <fullName evidence="4">Disease resistance protein rga4</fullName>
    </submittedName>
</protein>
<keyword evidence="1" id="KW-0433">Leucine-rich repeat</keyword>
<keyword evidence="5" id="KW-1185">Reference proteome</keyword>
<feature type="non-terminal residue" evidence="4">
    <location>
        <position position="1"/>
    </location>
</feature>
<dbReference type="AlphaFoldDB" id="A0AAW0LHE7"/>
<keyword evidence="2" id="KW-0611">Plant defense</keyword>
<evidence type="ECO:0000256" key="2">
    <source>
        <dbReference type="ARBA" id="ARBA00022821"/>
    </source>
</evidence>
<evidence type="ECO:0000313" key="4">
    <source>
        <dbReference type="EMBL" id="KAK7850732.1"/>
    </source>
</evidence>
<gene>
    <name evidence="4" type="primary">RGA4_33</name>
    <name evidence="4" type="ORF">CFP56_043802</name>
</gene>